<protein>
    <recommendedName>
        <fullName evidence="3">Hpt domain-containing protein</fullName>
    </recommendedName>
</protein>
<comment type="caution">
    <text evidence="1">The sequence shown here is derived from an EMBL/GenBank/DDBJ whole genome shotgun (WGS) entry which is preliminary data.</text>
</comment>
<evidence type="ECO:0000313" key="2">
    <source>
        <dbReference type="Proteomes" id="UP000617531"/>
    </source>
</evidence>
<organism evidence="1 2">
    <name type="scientific">Pseudolysinimonas yzui</name>
    <dbReference type="NCBI Taxonomy" id="2708254"/>
    <lineage>
        <taxon>Bacteria</taxon>
        <taxon>Bacillati</taxon>
        <taxon>Actinomycetota</taxon>
        <taxon>Actinomycetes</taxon>
        <taxon>Micrococcales</taxon>
        <taxon>Microbacteriaceae</taxon>
        <taxon>Pseudolysinimonas</taxon>
    </lineage>
</organism>
<proteinExistence type="predicted"/>
<gene>
    <name evidence="1" type="ORF">GCM10011600_07950</name>
</gene>
<sequence>MRYEHIDVSRISRLASELANDASACIRFIDDYLDAWEHRRARVATAVDRVVIDDALAALLSLSTSSAMLGAEGLSAAARALHAESRQLGTIPAHGADDLARIGEAVCSELRLATAEMRAA</sequence>
<reference evidence="1" key="1">
    <citation type="journal article" date="2014" name="Int. J. Syst. Evol. Microbiol.">
        <title>Complete genome sequence of Corynebacterium casei LMG S-19264T (=DSM 44701T), isolated from a smear-ripened cheese.</title>
        <authorList>
            <consortium name="US DOE Joint Genome Institute (JGI-PGF)"/>
            <person name="Walter F."/>
            <person name="Albersmeier A."/>
            <person name="Kalinowski J."/>
            <person name="Ruckert C."/>
        </authorList>
    </citation>
    <scope>NUCLEOTIDE SEQUENCE</scope>
    <source>
        <strain evidence="1">CGMCC 1.16548</strain>
    </source>
</reference>
<evidence type="ECO:0000313" key="1">
    <source>
        <dbReference type="EMBL" id="GHF09357.1"/>
    </source>
</evidence>
<dbReference type="Proteomes" id="UP000617531">
    <property type="component" value="Unassembled WGS sequence"/>
</dbReference>
<dbReference type="InterPro" id="IPR036641">
    <property type="entry name" value="HPT_dom_sf"/>
</dbReference>
<evidence type="ECO:0008006" key="3">
    <source>
        <dbReference type="Google" id="ProtNLM"/>
    </source>
</evidence>
<reference evidence="1" key="2">
    <citation type="submission" date="2020-09" db="EMBL/GenBank/DDBJ databases">
        <authorList>
            <person name="Sun Q."/>
            <person name="Zhou Y."/>
        </authorList>
    </citation>
    <scope>NUCLEOTIDE SEQUENCE</scope>
    <source>
        <strain evidence="1">CGMCC 1.16548</strain>
    </source>
</reference>
<dbReference type="GO" id="GO:0000160">
    <property type="term" value="P:phosphorelay signal transduction system"/>
    <property type="evidence" value="ECO:0007669"/>
    <property type="project" value="InterPro"/>
</dbReference>
<dbReference type="RefSeq" id="WP_191282036.1">
    <property type="nucleotide sequence ID" value="NZ_BNAI01000001.1"/>
</dbReference>
<dbReference type="AlphaFoldDB" id="A0A8J3LZA6"/>
<dbReference type="SUPFAM" id="SSF47226">
    <property type="entry name" value="Histidine-containing phosphotransfer domain, HPT domain"/>
    <property type="match status" value="1"/>
</dbReference>
<accession>A0A8J3LZA6</accession>
<dbReference type="EMBL" id="BNAI01000001">
    <property type="protein sequence ID" value="GHF09357.1"/>
    <property type="molecule type" value="Genomic_DNA"/>
</dbReference>
<keyword evidence="2" id="KW-1185">Reference proteome</keyword>
<dbReference type="Gene3D" id="1.20.120.160">
    <property type="entry name" value="HPT domain"/>
    <property type="match status" value="1"/>
</dbReference>
<name>A0A8J3LZA6_9MICO</name>